<evidence type="ECO:0000313" key="1">
    <source>
        <dbReference type="EMBL" id="CAA0393871.1"/>
    </source>
</evidence>
<gene>
    <name evidence="1" type="ORF">C24_LOCUS17219</name>
</gene>
<dbReference type="AlphaFoldDB" id="A0A5S9XQ32"/>
<organism evidence="1 2">
    <name type="scientific">Arabidopsis thaliana</name>
    <name type="common">Mouse-ear cress</name>
    <dbReference type="NCBI Taxonomy" id="3702"/>
    <lineage>
        <taxon>Eukaryota</taxon>
        <taxon>Viridiplantae</taxon>
        <taxon>Streptophyta</taxon>
        <taxon>Embryophyta</taxon>
        <taxon>Tracheophyta</taxon>
        <taxon>Spermatophyta</taxon>
        <taxon>Magnoliopsida</taxon>
        <taxon>eudicotyledons</taxon>
        <taxon>Gunneridae</taxon>
        <taxon>Pentapetalae</taxon>
        <taxon>rosids</taxon>
        <taxon>malvids</taxon>
        <taxon>Brassicales</taxon>
        <taxon>Brassicaceae</taxon>
        <taxon>Camelineae</taxon>
        <taxon>Arabidopsis</taxon>
    </lineage>
</organism>
<proteinExistence type="predicted"/>
<sequence length="166" mass="19150">MSLAICYKFSRILRGERYLSLIRRNIYKQQLPRNYAGNLRGRIKWSEDYEDLGKMAGTVPRKPSSQGIFVVNFMEISSPSWIPSPAWRDRCLAWRDQAIGDTPEDSLMETEDSFSATISFGSTTDSFFFPTVPSSPKNVIPGTYLLIWYYMQLDNNGDKETFWSKS</sequence>
<reference evidence="1 2" key="1">
    <citation type="submission" date="2019-12" db="EMBL/GenBank/DDBJ databases">
        <authorList>
            <person name="Jiao W.-B."/>
            <person name="Schneeberger K."/>
        </authorList>
    </citation>
    <scope>NUCLEOTIDE SEQUENCE [LARGE SCALE GENOMIC DNA]</scope>
    <source>
        <strain evidence="2">cv. C24</strain>
    </source>
</reference>
<accession>A0A5S9XQ32</accession>
<dbReference type="EMBL" id="CACSHJ010000095">
    <property type="protein sequence ID" value="CAA0393871.1"/>
    <property type="molecule type" value="Genomic_DNA"/>
</dbReference>
<evidence type="ECO:0000313" key="2">
    <source>
        <dbReference type="Proteomes" id="UP000434276"/>
    </source>
</evidence>
<dbReference type="OrthoDB" id="10570837at2759"/>
<dbReference type="Proteomes" id="UP000434276">
    <property type="component" value="Unassembled WGS sequence"/>
</dbReference>
<protein>
    <submittedName>
        <fullName evidence="1">Uncharacterized protein</fullName>
    </submittedName>
</protein>
<name>A0A5S9XQ32_ARATH</name>